<dbReference type="InterPro" id="IPR053137">
    <property type="entry name" value="NLR-like"/>
</dbReference>
<dbReference type="GeneID" id="70229026"/>
<feature type="compositionally biased region" description="Polar residues" evidence="1">
    <location>
        <begin position="278"/>
        <end position="289"/>
    </location>
</feature>
<gene>
    <name evidence="2" type="ORF">BKA55DRAFT_687481</name>
</gene>
<dbReference type="SUPFAM" id="SSF53167">
    <property type="entry name" value="Purine and uridine phosphorylases"/>
    <property type="match status" value="1"/>
</dbReference>
<keyword evidence="3" id="KW-1185">Reference proteome</keyword>
<feature type="region of interest" description="Disordered" evidence="1">
    <location>
        <begin position="276"/>
        <end position="297"/>
    </location>
</feature>
<sequence length="297" mass="32877">MSEYKVAWIAPLEIEARAALSLLDERHRGRFPVSRRDDYIFEAGVIGSHNIIIATLPADQEYGNGSAAALARLPNLNRGRNVRLGDILVGLPDSNSAGLIAYNHGKETEDGFELLRHGHSLAITEPIVRSAIGNIKLQAPNKRETFLPYYKKIANLEHSTGTFADPGQDNDILYDDERQVIQRSSRPTDKRSRVWYGPIGSGDKLLKNVEKRNLLRDKYDIIGLEMEAAGTINRIPVGVIRGVCDYGDRHKNKDWQPYAAAMAASHARALLDAIRPQLPSSSGSSATVNERQRTTGE</sequence>
<dbReference type="Proteomes" id="UP000720189">
    <property type="component" value="Unassembled WGS sequence"/>
</dbReference>
<dbReference type="PANTHER" id="PTHR46082">
    <property type="entry name" value="ATP/GTP-BINDING PROTEIN-RELATED"/>
    <property type="match status" value="1"/>
</dbReference>
<proteinExistence type="predicted"/>
<evidence type="ECO:0000313" key="2">
    <source>
        <dbReference type="EMBL" id="KAH7259193.1"/>
    </source>
</evidence>
<evidence type="ECO:0000313" key="3">
    <source>
        <dbReference type="Proteomes" id="UP000720189"/>
    </source>
</evidence>
<protein>
    <submittedName>
        <fullName evidence="2">Pfs, NACHT and WD domain protein</fullName>
    </submittedName>
</protein>
<dbReference type="PANTHER" id="PTHR46082:SF11">
    <property type="entry name" value="AAA+ ATPASE DOMAIN-CONTAINING PROTEIN-RELATED"/>
    <property type="match status" value="1"/>
</dbReference>
<organism evidence="2 3">
    <name type="scientific">Fusarium redolens</name>
    <dbReference type="NCBI Taxonomy" id="48865"/>
    <lineage>
        <taxon>Eukaryota</taxon>
        <taxon>Fungi</taxon>
        <taxon>Dikarya</taxon>
        <taxon>Ascomycota</taxon>
        <taxon>Pezizomycotina</taxon>
        <taxon>Sordariomycetes</taxon>
        <taxon>Hypocreomycetidae</taxon>
        <taxon>Hypocreales</taxon>
        <taxon>Nectriaceae</taxon>
        <taxon>Fusarium</taxon>
        <taxon>Fusarium redolens species complex</taxon>
    </lineage>
</organism>
<dbReference type="InterPro" id="IPR035994">
    <property type="entry name" value="Nucleoside_phosphorylase_sf"/>
</dbReference>
<accession>A0A9P9HLK6</accession>
<reference evidence="2" key="1">
    <citation type="journal article" date="2021" name="Nat. Commun.">
        <title>Genetic determinants of endophytism in the Arabidopsis root mycobiome.</title>
        <authorList>
            <person name="Mesny F."/>
            <person name="Miyauchi S."/>
            <person name="Thiergart T."/>
            <person name="Pickel B."/>
            <person name="Atanasova L."/>
            <person name="Karlsson M."/>
            <person name="Huettel B."/>
            <person name="Barry K.W."/>
            <person name="Haridas S."/>
            <person name="Chen C."/>
            <person name="Bauer D."/>
            <person name="Andreopoulos W."/>
            <person name="Pangilinan J."/>
            <person name="LaButti K."/>
            <person name="Riley R."/>
            <person name="Lipzen A."/>
            <person name="Clum A."/>
            <person name="Drula E."/>
            <person name="Henrissat B."/>
            <person name="Kohler A."/>
            <person name="Grigoriev I.V."/>
            <person name="Martin F.M."/>
            <person name="Hacquard S."/>
        </authorList>
    </citation>
    <scope>NUCLEOTIDE SEQUENCE</scope>
    <source>
        <strain evidence="2">MPI-CAGE-AT-0023</strain>
    </source>
</reference>
<dbReference type="OrthoDB" id="1658288at2759"/>
<dbReference type="GO" id="GO:0009116">
    <property type="term" value="P:nucleoside metabolic process"/>
    <property type="evidence" value="ECO:0007669"/>
    <property type="project" value="InterPro"/>
</dbReference>
<dbReference type="EMBL" id="JAGMUX010000005">
    <property type="protein sequence ID" value="KAH7259193.1"/>
    <property type="molecule type" value="Genomic_DNA"/>
</dbReference>
<dbReference type="RefSeq" id="XP_046051901.1">
    <property type="nucleotide sequence ID" value="XM_046199072.1"/>
</dbReference>
<evidence type="ECO:0000256" key="1">
    <source>
        <dbReference type="SAM" id="MobiDB-lite"/>
    </source>
</evidence>
<dbReference type="AlphaFoldDB" id="A0A9P9HLK6"/>
<dbReference type="GO" id="GO:0003824">
    <property type="term" value="F:catalytic activity"/>
    <property type="evidence" value="ECO:0007669"/>
    <property type="project" value="InterPro"/>
</dbReference>
<dbReference type="Gene3D" id="3.40.50.1580">
    <property type="entry name" value="Nucleoside phosphorylase domain"/>
    <property type="match status" value="2"/>
</dbReference>
<comment type="caution">
    <text evidence="2">The sequence shown here is derived from an EMBL/GenBank/DDBJ whole genome shotgun (WGS) entry which is preliminary data.</text>
</comment>
<name>A0A9P9HLK6_FUSRE</name>